<sequence length="367" mass="39369">MRAVVALAVAVSASQRVHDRHAVRSCTNVSVVGDATYCVQGAICGDQGDVCPKQGDAAVADCVSTLSSYVGATATCVAPADATCQNISSGARGCVFGTVAKTSTTPATTTSIPTADAALTTPPTTGATKANSSNVCSTKWSQCNGQNWPFGVCCQDASFECVRKNDYLSLCEPKQPKRKEHSAAAGTVAAWEQCGGKAYRGDSVCTPGNVCQVINEWLSQCQPATTDDEENALATYAQCGGVGFTATNKVCRDDDTCFQYNEVYSQCVPRTSQEHRRVVHGRGDEEQERLAIQNLRDDQMPPWQATDPVPPLEPGPYTDEGGRKRTEGRCAGYKYFDCCDYDVQCNWVDDLNPNFVCVRGQCQHKDL</sequence>
<evidence type="ECO:0000256" key="1">
    <source>
        <dbReference type="ARBA" id="ARBA00022729"/>
    </source>
</evidence>
<name>A0A024UJX4_9STRA</name>
<evidence type="ECO:0000256" key="2">
    <source>
        <dbReference type="SAM" id="MobiDB-lite"/>
    </source>
</evidence>
<dbReference type="OrthoDB" id="69328at2759"/>
<dbReference type="SMART" id="SM00236">
    <property type="entry name" value="fCBD"/>
    <property type="match status" value="3"/>
</dbReference>
<dbReference type="GO" id="GO:0030248">
    <property type="term" value="F:cellulose binding"/>
    <property type="evidence" value="ECO:0007669"/>
    <property type="project" value="InterPro"/>
</dbReference>
<dbReference type="GO" id="GO:0005576">
    <property type="term" value="C:extracellular region"/>
    <property type="evidence" value="ECO:0007669"/>
    <property type="project" value="InterPro"/>
</dbReference>
<proteinExistence type="predicted"/>
<dbReference type="SUPFAM" id="SSF57180">
    <property type="entry name" value="Cellulose-binding domain"/>
    <property type="match status" value="2"/>
</dbReference>
<dbReference type="Pfam" id="PF00734">
    <property type="entry name" value="CBM_1"/>
    <property type="match status" value="1"/>
</dbReference>
<dbReference type="VEuPathDB" id="FungiDB:H310_02711"/>
<feature type="domain" description="CBM1" evidence="3">
    <location>
        <begin position="231"/>
        <end position="268"/>
    </location>
</feature>
<organism evidence="4">
    <name type="scientific">Aphanomyces invadans</name>
    <dbReference type="NCBI Taxonomy" id="157072"/>
    <lineage>
        <taxon>Eukaryota</taxon>
        <taxon>Sar</taxon>
        <taxon>Stramenopiles</taxon>
        <taxon>Oomycota</taxon>
        <taxon>Saprolegniomycetes</taxon>
        <taxon>Saprolegniales</taxon>
        <taxon>Verrucalvaceae</taxon>
        <taxon>Aphanomyces</taxon>
    </lineage>
</organism>
<reference evidence="4" key="1">
    <citation type="submission" date="2013-12" db="EMBL/GenBank/DDBJ databases">
        <title>The Genome Sequence of Aphanomyces invadans NJM9701.</title>
        <authorList>
            <consortium name="The Broad Institute Genomics Platform"/>
            <person name="Russ C."/>
            <person name="Tyler B."/>
            <person name="van West P."/>
            <person name="Dieguez-Uribeondo J."/>
            <person name="Young S.K."/>
            <person name="Zeng Q."/>
            <person name="Gargeya S."/>
            <person name="Fitzgerald M."/>
            <person name="Abouelleil A."/>
            <person name="Alvarado L."/>
            <person name="Chapman S.B."/>
            <person name="Gainer-Dewar J."/>
            <person name="Goldberg J."/>
            <person name="Griggs A."/>
            <person name="Gujja S."/>
            <person name="Hansen M."/>
            <person name="Howarth C."/>
            <person name="Imamovic A."/>
            <person name="Ireland A."/>
            <person name="Larimer J."/>
            <person name="McCowan C."/>
            <person name="Murphy C."/>
            <person name="Pearson M."/>
            <person name="Poon T.W."/>
            <person name="Priest M."/>
            <person name="Roberts A."/>
            <person name="Saif S."/>
            <person name="Shea T."/>
            <person name="Sykes S."/>
            <person name="Wortman J."/>
            <person name="Nusbaum C."/>
            <person name="Birren B."/>
        </authorList>
    </citation>
    <scope>NUCLEOTIDE SEQUENCE [LARGE SCALE GENOMIC DNA]</scope>
    <source>
        <strain evidence="4">NJM9701</strain>
    </source>
</reference>
<accession>A0A024UJX4</accession>
<keyword evidence="1" id="KW-0732">Signal</keyword>
<feature type="region of interest" description="Disordered" evidence="2">
    <location>
        <begin position="296"/>
        <end position="323"/>
    </location>
</feature>
<dbReference type="GeneID" id="20079761"/>
<evidence type="ECO:0000259" key="3">
    <source>
        <dbReference type="PROSITE" id="PS51164"/>
    </source>
</evidence>
<dbReference type="InterPro" id="IPR035971">
    <property type="entry name" value="CBD_sf"/>
</dbReference>
<dbReference type="AlphaFoldDB" id="A0A024UJX4"/>
<gene>
    <name evidence="4" type="ORF">H310_02711</name>
</gene>
<dbReference type="RefSeq" id="XP_008864530.1">
    <property type="nucleotide sequence ID" value="XM_008866308.1"/>
</dbReference>
<dbReference type="EMBL" id="KI913955">
    <property type="protein sequence ID" value="ETW06455.1"/>
    <property type="molecule type" value="Genomic_DNA"/>
</dbReference>
<protein>
    <recommendedName>
        <fullName evidence="3">CBM1 domain-containing protein</fullName>
    </recommendedName>
</protein>
<dbReference type="PROSITE" id="PS51164">
    <property type="entry name" value="CBM1_2"/>
    <property type="match status" value="2"/>
</dbReference>
<feature type="domain" description="CBM1" evidence="3">
    <location>
        <begin position="186"/>
        <end position="222"/>
    </location>
</feature>
<dbReference type="InterPro" id="IPR000254">
    <property type="entry name" value="CBD"/>
</dbReference>
<dbReference type="PROSITE" id="PS00562">
    <property type="entry name" value="CBM1_1"/>
    <property type="match status" value="1"/>
</dbReference>
<dbReference type="GO" id="GO:0005975">
    <property type="term" value="P:carbohydrate metabolic process"/>
    <property type="evidence" value="ECO:0007669"/>
    <property type="project" value="InterPro"/>
</dbReference>
<evidence type="ECO:0000313" key="4">
    <source>
        <dbReference type="EMBL" id="ETW06455.1"/>
    </source>
</evidence>